<dbReference type="SMART" id="SM00714">
    <property type="entry name" value="LITAF"/>
    <property type="match status" value="1"/>
</dbReference>
<sequence>MESRSDISANMQQDEPKSPDLGQTGFAVQCPGCKRDIYTFVSKRRRWRFWLVFVLLVLLVQWYAAVLLCDDFGLKDTVHSCPFCKTVIGIAKREKRKKKKASAGKS</sequence>
<evidence type="ECO:0000313" key="5">
    <source>
        <dbReference type="Proteomes" id="UP001175271"/>
    </source>
</evidence>
<evidence type="ECO:0000256" key="1">
    <source>
        <dbReference type="SAM" id="MobiDB-lite"/>
    </source>
</evidence>
<feature type="domain" description="LITAF" evidence="3">
    <location>
        <begin position="9"/>
        <end position="93"/>
    </location>
</feature>
<reference evidence="4" key="1">
    <citation type="submission" date="2023-06" db="EMBL/GenBank/DDBJ databases">
        <title>Genomic analysis of the entomopathogenic nematode Steinernema hermaphroditum.</title>
        <authorList>
            <person name="Schwarz E.M."/>
            <person name="Heppert J.K."/>
            <person name="Baniya A."/>
            <person name="Schwartz H.T."/>
            <person name="Tan C.-H."/>
            <person name="Antoshechkin I."/>
            <person name="Sternberg P.W."/>
            <person name="Goodrich-Blair H."/>
            <person name="Dillman A.R."/>
        </authorList>
    </citation>
    <scope>NUCLEOTIDE SEQUENCE</scope>
    <source>
        <strain evidence="4">PS9179</strain>
        <tissue evidence="4">Whole animal</tissue>
    </source>
</reference>
<evidence type="ECO:0000259" key="3">
    <source>
        <dbReference type="PROSITE" id="PS51837"/>
    </source>
</evidence>
<dbReference type="InterPro" id="IPR006629">
    <property type="entry name" value="LITAF"/>
</dbReference>
<dbReference type="AlphaFoldDB" id="A0AA39HZ31"/>
<dbReference type="Proteomes" id="UP001175271">
    <property type="component" value="Unassembled WGS sequence"/>
</dbReference>
<gene>
    <name evidence="4" type="ORF">QR680_011610</name>
</gene>
<evidence type="ECO:0000256" key="2">
    <source>
        <dbReference type="SAM" id="Phobius"/>
    </source>
</evidence>
<accession>A0AA39HZ31</accession>
<dbReference type="EMBL" id="JAUCMV010000002">
    <property type="protein sequence ID" value="KAK0414775.1"/>
    <property type="molecule type" value="Genomic_DNA"/>
</dbReference>
<keyword evidence="2" id="KW-1133">Transmembrane helix</keyword>
<keyword evidence="5" id="KW-1185">Reference proteome</keyword>
<name>A0AA39HZ31_9BILA</name>
<dbReference type="PROSITE" id="PS51837">
    <property type="entry name" value="LITAF"/>
    <property type="match status" value="1"/>
</dbReference>
<proteinExistence type="predicted"/>
<dbReference type="Pfam" id="PF10601">
    <property type="entry name" value="zf-LITAF-like"/>
    <property type="match status" value="1"/>
</dbReference>
<organism evidence="4 5">
    <name type="scientific">Steinernema hermaphroditum</name>
    <dbReference type="NCBI Taxonomy" id="289476"/>
    <lineage>
        <taxon>Eukaryota</taxon>
        <taxon>Metazoa</taxon>
        <taxon>Ecdysozoa</taxon>
        <taxon>Nematoda</taxon>
        <taxon>Chromadorea</taxon>
        <taxon>Rhabditida</taxon>
        <taxon>Tylenchina</taxon>
        <taxon>Panagrolaimomorpha</taxon>
        <taxon>Strongyloidoidea</taxon>
        <taxon>Steinernematidae</taxon>
        <taxon>Steinernema</taxon>
    </lineage>
</organism>
<evidence type="ECO:0000313" key="4">
    <source>
        <dbReference type="EMBL" id="KAK0414775.1"/>
    </source>
</evidence>
<keyword evidence="2" id="KW-0812">Transmembrane</keyword>
<keyword evidence="2" id="KW-0472">Membrane</keyword>
<protein>
    <recommendedName>
        <fullName evidence="3">LITAF domain-containing protein</fullName>
    </recommendedName>
</protein>
<feature type="region of interest" description="Disordered" evidence="1">
    <location>
        <begin position="1"/>
        <end position="26"/>
    </location>
</feature>
<feature type="transmembrane region" description="Helical" evidence="2">
    <location>
        <begin position="49"/>
        <end position="68"/>
    </location>
</feature>
<comment type="caution">
    <text evidence="4">The sequence shown here is derived from an EMBL/GenBank/DDBJ whole genome shotgun (WGS) entry which is preliminary data.</text>
</comment>
<feature type="compositionally biased region" description="Polar residues" evidence="1">
    <location>
        <begin position="1"/>
        <end position="13"/>
    </location>
</feature>